<dbReference type="InterPro" id="IPR023298">
    <property type="entry name" value="ATPase_P-typ_TM_dom_sf"/>
</dbReference>
<dbReference type="SUPFAM" id="SSF81665">
    <property type="entry name" value="Calcium ATPase, transmembrane domain M"/>
    <property type="match status" value="1"/>
</dbReference>
<feature type="region of interest" description="Disordered" evidence="13">
    <location>
        <begin position="1"/>
        <end position="85"/>
    </location>
</feature>
<comment type="catalytic activity">
    <reaction evidence="11">
        <text>Zn(2+)(in) + ATP + H2O = Zn(2+)(out) + ADP + phosphate + H(+)</text>
        <dbReference type="Rhea" id="RHEA:20621"/>
        <dbReference type="ChEBI" id="CHEBI:15377"/>
        <dbReference type="ChEBI" id="CHEBI:15378"/>
        <dbReference type="ChEBI" id="CHEBI:29105"/>
        <dbReference type="ChEBI" id="CHEBI:30616"/>
        <dbReference type="ChEBI" id="CHEBI:43474"/>
        <dbReference type="ChEBI" id="CHEBI:456216"/>
        <dbReference type="EC" id="7.2.2.12"/>
    </reaction>
</comment>
<dbReference type="InterPro" id="IPR001757">
    <property type="entry name" value="P_typ_ATPase"/>
</dbReference>
<dbReference type="InterPro" id="IPR027256">
    <property type="entry name" value="P-typ_ATPase_IB"/>
</dbReference>
<feature type="transmembrane region" description="Helical" evidence="12">
    <location>
        <begin position="434"/>
        <end position="462"/>
    </location>
</feature>
<dbReference type="SUPFAM" id="SSF56784">
    <property type="entry name" value="HAD-like"/>
    <property type="match status" value="1"/>
</dbReference>
<dbReference type="PRINTS" id="PR00119">
    <property type="entry name" value="CATATPASE"/>
</dbReference>
<keyword evidence="9 12" id="KW-0472">Membrane</keyword>
<dbReference type="PROSITE" id="PS00154">
    <property type="entry name" value="ATPASE_E1_E2"/>
    <property type="match status" value="1"/>
</dbReference>
<dbReference type="PRINTS" id="PR00941">
    <property type="entry name" value="CDATPASE"/>
</dbReference>
<evidence type="ECO:0000256" key="3">
    <source>
        <dbReference type="ARBA" id="ARBA00022692"/>
    </source>
</evidence>
<evidence type="ECO:0000256" key="5">
    <source>
        <dbReference type="ARBA" id="ARBA00022741"/>
    </source>
</evidence>
<feature type="domain" description="HMA" evidence="14">
    <location>
        <begin position="95"/>
        <end position="159"/>
    </location>
</feature>
<organism evidence="15 16">
    <name type="scientific">Chromobacterium aquaticum</name>
    <dbReference type="NCBI Taxonomy" id="467180"/>
    <lineage>
        <taxon>Bacteria</taxon>
        <taxon>Pseudomonadati</taxon>
        <taxon>Pseudomonadota</taxon>
        <taxon>Betaproteobacteria</taxon>
        <taxon>Neisseriales</taxon>
        <taxon>Chromobacteriaceae</taxon>
        <taxon>Chromobacterium</taxon>
    </lineage>
</organism>
<evidence type="ECO:0000256" key="2">
    <source>
        <dbReference type="ARBA" id="ARBA00006024"/>
    </source>
</evidence>
<keyword evidence="8 12" id="KW-1133">Transmembrane helix</keyword>
<dbReference type="SUPFAM" id="SSF81653">
    <property type="entry name" value="Calcium ATPase, transduction domain A"/>
    <property type="match status" value="1"/>
</dbReference>
<dbReference type="InterPro" id="IPR023214">
    <property type="entry name" value="HAD_sf"/>
</dbReference>
<dbReference type="PANTHER" id="PTHR48085:SF5">
    <property type="entry name" value="CADMIUM_ZINC-TRANSPORTING ATPASE HMA4-RELATED"/>
    <property type="match status" value="1"/>
</dbReference>
<dbReference type="SFLD" id="SFLDS00003">
    <property type="entry name" value="Haloacid_Dehalogenase"/>
    <property type="match status" value="1"/>
</dbReference>
<feature type="compositionally biased region" description="Basic residues" evidence="13">
    <location>
        <begin position="1"/>
        <end position="12"/>
    </location>
</feature>
<evidence type="ECO:0000256" key="6">
    <source>
        <dbReference type="ARBA" id="ARBA00022840"/>
    </source>
</evidence>
<sequence length="797" mass="82852">MFHPAQRKRRGLAPHAGHASCRGGEGKPDPRTKDDCCGHKLEAALPAQPSAAHDHEHGHKHDHDHDHQHAGQACSGHDHGAEAPRAVSLGEGGRQQARLHIQAMDCPTEAKLIEKALGGMTGVAALEFNFIERVLLVRHDLPNLDGVKQAIAKVGMKAVELTDASAPVEQPKASRRGNWLLALSGLAAAGSEGVAWLSGADQGWGSAALALASILLGGIPTLKKGWIALSTRTLNIHFLMSVAVIGAMLIGQWPEAAMVLFLFAIAERLEAMSLARAGEAVKALMSLAPETAWLQSGGEWVERPAAEVAPGSRVRVRPGERVPLDGRIDQGHSAFNEAPITGESLPVDKSPGDAVFAGSINGSGVVEVLTTAAANGSVLARIIDTVRNAQASKAPTQRFIDRFASIYTPVVLVAALLFAVATPLLGWLSWHEAIYNALVMLVIACPCALVIATPVTVVSALASAAKHGLLIKGGAPLETAARIDAVCFDKTGTLTEGEPQVTGVVALADADQDQLLRWAAALDAHSTHPLAKAVLAAASARGLSWPEAEQVSEQAGRGVSGLADGRKLALGSSRLAREQGALNEALQAELSRLELAGQGALVLLEGERALGVIAVADRVRAEAPAALRQLAKLGVATVMLSGDNQQVVQAVAAQTGIIEAHGGLLPEDKLERIIRLQSSGKTVAMVGDGVNDAPALARADLGIAMGAAGSDSALETAGVALMDDKLAKLADLISHARRTAQVLKVNIAVALLTKLVFFALAMFGLASLWMAVFADVGTSLVVIANGLRLARGVRKAE</sequence>
<gene>
    <name evidence="15" type="ORF">ACFO0R_04915</name>
</gene>
<protein>
    <recommendedName>
        <fullName evidence="10">P-type Zn(2+) transporter</fullName>
        <ecNumber evidence="10">7.2.2.12</ecNumber>
    </recommendedName>
</protein>
<dbReference type="InterPro" id="IPR006121">
    <property type="entry name" value="HMA_dom"/>
</dbReference>
<keyword evidence="4 12" id="KW-0479">Metal-binding</keyword>
<comment type="subcellular location">
    <subcellularLocation>
        <location evidence="12">Cell membrane</location>
    </subcellularLocation>
    <subcellularLocation>
        <location evidence="1">Membrane</location>
        <topology evidence="1">Multi-pass membrane protein</topology>
    </subcellularLocation>
</comment>
<dbReference type="InterPro" id="IPR018303">
    <property type="entry name" value="ATPase_P-typ_P_site"/>
</dbReference>
<keyword evidence="5 12" id="KW-0547">Nucleotide-binding</keyword>
<dbReference type="Gene3D" id="3.40.1110.10">
    <property type="entry name" value="Calcium-transporting ATPase, cytoplasmic domain N"/>
    <property type="match status" value="1"/>
</dbReference>
<dbReference type="InterPro" id="IPR059000">
    <property type="entry name" value="ATPase_P-type_domA"/>
</dbReference>
<comment type="caution">
    <text evidence="15">The sequence shown here is derived from an EMBL/GenBank/DDBJ whole genome shotgun (WGS) entry which is preliminary data.</text>
</comment>
<proteinExistence type="inferred from homology"/>
<dbReference type="PROSITE" id="PS01229">
    <property type="entry name" value="COF_2"/>
    <property type="match status" value="1"/>
</dbReference>
<comment type="similarity">
    <text evidence="2 12">Belongs to the cation transport ATPase (P-type) (TC 3.A.3) family. Type IB subfamily.</text>
</comment>
<dbReference type="PROSITE" id="PS50846">
    <property type="entry name" value="HMA_2"/>
    <property type="match status" value="1"/>
</dbReference>
<evidence type="ECO:0000313" key="15">
    <source>
        <dbReference type="EMBL" id="MFC4488953.1"/>
    </source>
</evidence>
<keyword evidence="3 12" id="KW-0812">Transmembrane</keyword>
<dbReference type="NCBIfam" id="TIGR01512">
    <property type="entry name" value="ATPase-IB2_Cd"/>
    <property type="match status" value="1"/>
</dbReference>
<keyword evidence="12" id="KW-1003">Cell membrane</keyword>
<evidence type="ECO:0000256" key="1">
    <source>
        <dbReference type="ARBA" id="ARBA00004141"/>
    </source>
</evidence>
<dbReference type="Pfam" id="PF00702">
    <property type="entry name" value="Hydrolase"/>
    <property type="match status" value="1"/>
</dbReference>
<dbReference type="NCBIfam" id="TIGR01525">
    <property type="entry name" value="ATPase-IB_hvy"/>
    <property type="match status" value="1"/>
</dbReference>
<evidence type="ECO:0000259" key="14">
    <source>
        <dbReference type="PROSITE" id="PS50846"/>
    </source>
</evidence>
<dbReference type="InterPro" id="IPR036163">
    <property type="entry name" value="HMA_dom_sf"/>
</dbReference>
<dbReference type="SFLD" id="SFLDF00027">
    <property type="entry name" value="p-type_atpase"/>
    <property type="match status" value="1"/>
</dbReference>
<evidence type="ECO:0000256" key="8">
    <source>
        <dbReference type="ARBA" id="ARBA00022989"/>
    </source>
</evidence>
<keyword evidence="6 12" id="KW-0067">ATP-binding</keyword>
<evidence type="ECO:0000256" key="11">
    <source>
        <dbReference type="ARBA" id="ARBA00047308"/>
    </source>
</evidence>
<reference evidence="16" key="1">
    <citation type="journal article" date="2019" name="Int. J. Syst. Evol. Microbiol.">
        <title>The Global Catalogue of Microorganisms (GCM) 10K type strain sequencing project: providing services to taxonomists for standard genome sequencing and annotation.</title>
        <authorList>
            <consortium name="The Broad Institute Genomics Platform"/>
            <consortium name="The Broad Institute Genome Sequencing Center for Infectious Disease"/>
            <person name="Wu L."/>
            <person name="Ma J."/>
        </authorList>
    </citation>
    <scope>NUCLEOTIDE SEQUENCE [LARGE SCALE GENOMIC DNA]</scope>
    <source>
        <strain evidence="16">CGMCC 4.7608</strain>
    </source>
</reference>
<dbReference type="SUPFAM" id="SSF55008">
    <property type="entry name" value="HMA, heavy metal-associated domain"/>
    <property type="match status" value="1"/>
</dbReference>
<feature type="transmembrane region" description="Helical" evidence="12">
    <location>
        <begin position="768"/>
        <end position="787"/>
    </location>
</feature>
<dbReference type="InterPro" id="IPR036412">
    <property type="entry name" value="HAD-like_sf"/>
</dbReference>
<dbReference type="Pfam" id="PF00122">
    <property type="entry name" value="E1-E2_ATPase"/>
    <property type="match status" value="1"/>
</dbReference>
<dbReference type="RefSeq" id="WP_378124220.1">
    <property type="nucleotide sequence ID" value="NZ_JBHSEK010000002.1"/>
</dbReference>
<feature type="transmembrane region" description="Helical" evidence="12">
    <location>
        <begin position="406"/>
        <end position="428"/>
    </location>
</feature>
<dbReference type="EC" id="7.2.2.12" evidence="10"/>
<dbReference type="CDD" id="cd00371">
    <property type="entry name" value="HMA"/>
    <property type="match status" value="1"/>
</dbReference>
<feature type="transmembrane region" description="Helical" evidence="12">
    <location>
        <begin position="203"/>
        <end position="222"/>
    </location>
</feature>
<feature type="compositionally biased region" description="Basic and acidic residues" evidence="13">
    <location>
        <begin position="24"/>
        <end position="42"/>
    </location>
</feature>
<dbReference type="NCBIfam" id="TIGR01494">
    <property type="entry name" value="ATPase_P-type"/>
    <property type="match status" value="1"/>
</dbReference>
<dbReference type="Gene3D" id="3.40.50.1000">
    <property type="entry name" value="HAD superfamily/HAD-like"/>
    <property type="match status" value="1"/>
</dbReference>
<feature type="transmembrane region" description="Helical" evidence="12">
    <location>
        <begin position="742"/>
        <end position="762"/>
    </location>
</feature>
<dbReference type="Proteomes" id="UP001595999">
    <property type="component" value="Unassembled WGS sequence"/>
</dbReference>
<dbReference type="Gene3D" id="2.70.150.10">
    <property type="entry name" value="Calcium-transporting ATPase, cytoplasmic transduction domain A"/>
    <property type="match status" value="1"/>
</dbReference>
<dbReference type="InterPro" id="IPR044492">
    <property type="entry name" value="P_typ_ATPase_HD_dom"/>
</dbReference>
<evidence type="ECO:0000256" key="9">
    <source>
        <dbReference type="ARBA" id="ARBA00023136"/>
    </source>
</evidence>
<dbReference type="InterPro" id="IPR023299">
    <property type="entry name" value="ATPase_P-typ_cyto_dom_N"/>
</dbReference>
<dbReference type="NCBIfam" id="TIGR01511">
    <property type="entry name" value="ATPase-IB1_Cu"/>
    <property type="match status" value="1"/>
</dbReference>
<feature type="compositionally biased region" description="Basic and acidic residues" evidence="13">
    <location>
        <begin position="52"/>
        <end position="69"/>
    </location>
</feature>
<dbReference type="SFLD" id="SFLDG00002">
    <property type="entry name" value="C1.7:_P-type_atpase_like"/>
    <property type="match status" value="1"/>
</dbReference>
<evidence type="ECO:0000256" key="4">
    <source>
        <dbReference type="ARBA" id="ARBA00022723"/>
    </source>
</evidence>
<name>A0ABV8ZR70_9NEIS</name>
<dbReference type="Gene3D" id="3.30.70.100">
    <property type="match status" value="1"/>
</dbReference>
<evidence type="ECO:0000256" key="13">
    <source>
        <dbReference type="SAM" id="MobiDB-lite"/>
    </source>
</evidence>
<dbReference type="EMBL" id="JBHSEK010000002">
    <property type="protein sequence ID" value="MFC4488953.1"/>
    <property type="molecule type" value="Genomic_DNA"/>
</dbReference>
<dbReference type="PANTHER" id="PTHR48085">
    <property type="entry name" value="CADMIUM/ZINC-TRANSPORTING ATPASE HMA2-RELATED"/>
    <property type="match status" value="1"/>
</dbReference>
<accession>A0ABV8ZR70</accession>
<keyword evidence="16" id="KW-1185">Reference proteome</keyword>
<evidence type="ECO:0000256" key="10">
    <source>
        <dbReference type="ARBA" id="ARBA00039097"/>
    </source>
</evidence>
<evidence type="ECO:0000256" key="7">
    <source>
        <dbReference type="ARBA" id="ARBA00022967"/>
    </source>
</evidence>
<dbReference type="InterPro" id="IPR051014">
    <property type="entry name" value="Cation_Transport_ATPase_IB"/>
</dbReference>
<keyword evidence="7" id="KW-1278">Translocase</keyword>
<dbReference type="InterPro" id="IPR008250">
    <property type="entry name" value="ATPase_P-typ_transduc_dom_A_sf"/>
</dbReference>
<evidence type="ECO:0000256" key="12">
    <source>
        <dbReference type="RuleBase" id="RU362081"/>
    </source>
</evidence>
<evidence type="ECO:0000313" key="16">
    <source>
        <dbReference type="Proteomes" id="UP001595999"/>
    </source>
</evidence>